<evidence type="ECO:0000259" key="1">
    <source>
        <dbReference type="PROSITE" id="PS50851"/>
    </source>
</evidence>
<dbReference type="Proteomes" id="UP001139293">
    <property type="component" value="Unassembled WGS sequence"/>
</dbReference>
<sequence>MSKLVDEAVSDYFALLLTEPKADVDNTVDNKPFMPVEEPQTLVSRQSLEQLFANSNRLSEVDSVTTSASRTSADTDVTSVTKVENDTASELQQTTEQVTPVSEDKLVTNYESLPGEPLIASVLTSQVGLAQQSDLANSLSLANKSGLAENRTEVSANAIDSKTLPTAIDLVSTQALLENLEEEFQVLFFKVAGLTLAVPLVSLGGIVNLQPLTPLIGRPVWYKGVQQHRGSQLNVVDTGAWVMPEKYNQELAEQVNYQYVVALQDSNWGLSCESLVDTISIKKSAVNWRSQAGKRPWLAGVVKEQMCGILNIPALVQMLQAGLGHQDSIA</sequence>
<evidence type="ECO:0000313" key="3">
    <source>
        <dbReference type="Proteomes" id="UP001139293"/>
    </source>
</evidence>
<dbReference type="RefSeq" id="WP_248950734.1">
    <property type="nucleotide sequence ID" value="NZ_JAKILB010000008.1"/>
</dbReference>
<dbReference type="GO" id="GO:0007165">
    <property type="term" value="P:signal transduction"/>
    <property type="evidence" value="ECO:0007669"/>
    <property type="project" value="InterPro"/>
</dbReference>
<dbReference type="SMART" id="SM00260">
    <property type="entry name" value="CheW"/>
    <property type="match status" value="1"/>
</dbReference>
<accession>A0A9X1ZPI6</accession>
<proteinExistence type="predicted"/>
<organism evidence="2 3">
    <name type="scientific">Shewanella pneumatophori</name>
    <dbReference type="NCBI Taxonomy" id="314092"/>
    <lineage>
        <taxon>Bacteria</taxon>
        <taxon>Pseudomonadati</taxon>
        <taxon>Pseudomonadota</taxon>
        <taxon>Gammaproteobacteria</taxon>
        <taxon>Alteromonadales</taxon>
        <taxon>Shewanellaceae</taxon>
        <taxon>Shewanella</taxon>
    </lineage>
</organism>
<dbReference type="PROSITE" id="PS50851">
    <property type="entry name" value="CHEW"/>
    <property type="match status" value="1"/>
</dbReference>
<feature type="domain" description="CheW-like" evidence="1">
    <location>
        <begin position="183"/>
        <end position="321"/>
    </location>
</feature>
<dbReference type="PIRSF" id="PIRSF020479">
    <property type="entry name" value="UCP020479_CheW"/>
    <property type="match status" value="1"/>
</dbReference>
<protein>
    <submittedName>
        <fullName evidence="2">Chemotaxis protein CheW</fullName>
    </submittedName>
</protein>
<dbReference type="InterPro" id="IPR014506">
    <property type="entry name" value="UCP020479_CheW"/>
</dbReference>
<dbReference type="GO" id="GO:0006935">
    <property type="term" value="P:chemotaxis"/>
    <property type="evidence" value="ECO:0007669"/>
    <property type="project" value="InterPro"/>
</dbReference>
<evidence type="ECO:0000313" key="2">
    <source>
        <dbReference type="EMBL" id="MCL1139611.1"/>
    </source>
</evidence>
<name>A0A9X1ZPI6_9GAMM</name>
<dbReference type="SUPFAM" id="SSF50341">
    <property type="entry name" value="CheW-like"/>
    <property type="match status" value="1"/>
</dbReference>
<dbReference type="CDD" id="cd00588">
    <property type="entry name" value="CheW_like"/>
    <property type="match status" value="1"/>
</dbReference>
<dbReference type="InterPro" id="IPR002545">
    <property type="entry name" value="CheW-lke_dom"/>
</dbReference>
<dbReference type="Gene3D" id="2.30.30.40">
    <property type="entry name" value="SH3 Domains"/>
    <property type="match status" value="1"/>
</dbReference>
<comment type="caution">
    <text evidence="2">The sequence shown here is derived from an EMBL/GenBank/DDBJ whole genome shotgun (WGS) entry which is preliminary data.</text>
</comment>
<dbReference type="EMBL" id="JAKILB010000008">
    <property type="protein sequence ID" value="MCL1139611.1"/>
    <property type="molecule type" value="Genomic_DNA"/>
</dbReference>
<dbReference type="Gene3D" id="2.40.50.180">
    <property type="entry name" value="CheA-289, Domain 4"/>
    <property type="match status" value="1"/>
</dbReference>
<gene>
    <name evidence="2" type="ORF">L2740_13765</name>
</gene>
<dbReference type="InterPro" id="IPR036061">
    <property type="entry name" value="CheW-like_dom_sf"/>
</dbReference>
<reference evidence="2" key="1">
    <citation type="submission" date="2022-01" db="EMBL/GenBank/DDBJ databases">
        <title>Whole genome-based taxonomy of the Shewanellaceae.</title>
        <authorList>
            <person name="Martin-Rodriguez A.J."/>
        </authorList>
    </citation>
    <scope>NUCLEOTIDE SEQUENCE</scope>
    <source>
        <strain evidence="2">KCTC 23973</strain>
    </source>
</reference>
<dbReference type="Pfam" id="PF01584">
    <property type="entry name" value="CheW"/>
    <property type="match status" value="1"/>
</dbReference>
<dbReference type="AlphaFoldDB" id="A0A9X1ZPI6"/>
<keyword evidence="3" id="KW-1185">Reference proteome</keyword>